<comment type="caution">
    <text evidence="1">The sequence shown here is derived from an EMBL/GenBank/DDBJ whole genome shotgun (WGS) entry which is preliminary data.</text>
</comment>
<dbReference type="InterPro" id="IPR050757">
    <property type="entry name" value="Collagen_mod_GT25"/>
</dbReference>
<evidence type="ECO:0008006" key="3">
    <source>
        <dbReference type="Google" id="ProtNLM"/>
    </source>
</evidence>
<proteinExistence type="predicted"/>
<accession>A0A448XHU9</accession>
<dbReference type="PANTHER" id="PTHR10730">
    <property type="entry name" value="PROCOLLAGEN-LYSINE,2-OXOGLUTARATE 5-DIOXYGENASE/GLYCOSYLTRANSFERASE 25 FAMILY MEMBER"/>
    <property type="match status" value="1"/>
</dbReference>
<name>A0A448XHU9_9PLAT</name>
<dbReference type="EMBL" id="CAAALY010254264">
    <property type="protein sequence ID" value="VEL37189.1"/>
    <property type="molecule type" value="Genomic_DNA"/>
</dbReference>
<reference evidence="1" key="1">
    <citation type="submission" date="2018-11" db="EMBL/GenBank/DDBJ databases">
        <authorList>
            <consortium name="Pathogen Informatics"/>
        </authorList>
    </citation>
    <scope>NUCLEOTIDE SEQUENCE</scope>
</reference>
<gene>
    <name evidence="1" type="ORF">PXEA_LOCUS30629</name>
</gene>
<dbReference type="AlphaFoldDB" id="A0A448XHU9"/>
<sequence>MMISEFPIVFLAIFVEVPTPFLDVFFQRIASLTYPKSRIHLLVHFNEDANFQHGILEHFNSTHGLRYKMTTEVFANTEVEARSTALSACSANVECEFIFMIDGVAQLTKKDTLEHLVTTNRNFVAPLLRRRGKLWSNFWGALNKDGYYARSDDYVDLVESERM</sequence>
<evidence type="ECO:0000313" key="1">
    <source>
        <dbReference type="EMBL" id="VEL37189.1"/>
    </source>
</evidence>
<dbReference type="OrthoDB" id="6280177at2759"/>
<dbReference type="Proteomes" id="UP000784294">
    <property type="component" value="Unassembled WGS sequence"/>
</dbReference>
<organism evidence="1 2">
    <name type="scientific">Protopolystoma xenopodis</name>
    <dbReference type="NCBI Taxonomy" id="117903"/>
    <lineage>
        <taxon>Eukaryota</taxon>
        <taxon>Metazoa</taxon>
        <taxon>Spiralia</taxon>
        <taxon>Lophotrochozoa</taxon>
        <taxon>Platyhelminthes</taxon>
        <taxon>Monogenea</taxon>
        <taxon>Polyopisthocotylea</taxon>
        <taxon>Polystomatidea</taxon>
        <taxon>Polystomatidae</taxon>
        <taxon>Protopolystoma</taxon>
    </lineage>
</organism>
<dbReference type="GO" id="GO:0008475">
    <property type="term" value="F:procollagen-lysine 5-dioxygenase activity"/>
    <property type="evidence" value="ECO:0007669"/>
    <property type="project" value="TreeGrafter"/>
</dbReference>
<dbReference type="PANTHER" id="PTHR10730:SF45">
    <property type="entry name" value="PROCOLLAGEN-LYSINE,2-OXOGLUTARATE 5-DIOXYGENASE"/>
    <property type="match status" value="1"/>
</dbReference>
<keyword evidence="2" id="KW-1185">Reference proteome</keyword>
<dbReference type="GO" id="GO:0005783">
    <property type="term" value="C:endoplasmic reticulum"/>
    <property type="evidence" value="ECO:0007669"/>
    <property type="project" value="TreeGrafter"/>
</dbReference>
<evidence type="ECO:0000313" key="2">
    <source>
        <dbReference type="Proteomes" id="UP000784294"/>
    </source>
</evidence>
<protein>
    <recommendedName>
        <fullName evidence="3">Hexosyltransferase</fullName>
    </recommendedName>
</protein>